<evidence type="ECO:0000313" key="1">
    <source>
        <dbReference type="EMBL" id="WMC11719.1"/>
    </source>
</evidence>
<evidence type="ECO:0000313" key="2">
    <source>
        <dbReference type="Proteomes" id="UP001223802"/>
    </source>
</evidence>
<sequence length="67" mass="7606">MLFIKTQPPIKRPSLRQLRTELAADGWQLCYSLRRERTSFYIKGERHAARVQPLPAGGAQADIGILN</sequence>
<dbReference type="AlphaFoldDB" id="A0AA50KQF8"/>
<keyword evidence="2" id="KW-1185">Reference proteome</keyword>
<protein>
    <submittedName>
        <fullName evidence="1">Uncharacterized protein</fullName>
    </submittedName>
</protein>
<dbReference type="KEGG" id="ope:PU634_04970"/>
<accession>A0AA50KQF8</accession>
<reference evidence="1 2" key="1">
    <citation type="submission" date="2023-02" db="EMBL/GenBank/DDBJ databases">
        <title>Complete genome sequence of a novel bacterium Oceanimonas sp. NTOU-MSR1 isolated from marine coast sediment.</title>
        <authorList>
            <person name="Yang H.-T."/>
            <person name="Chen Y.-L."/>
            <person name="Ho Y.-N."/>
        </authorList>
    </citation>
    <scope>NUCLEOTIDE SEQUENCE [LARGE SCALE GENOMIC DNA]</scope>
    <source>
        <strain evidence="1 2">NTOU-MSR1</strain>
    </source>
</reference>
<dbReference type="RefSeq" id="WP_306762954.1">
    <property type="nucleotide sequence ID" value="NZ_CP118224.1"/>
</dbReference>
<dbReference type="Proteomes" id="UP001223802">
    <property type="component" value="Chromosome"/>
</dbReference>
<name>A0AA50KQF8_9GAMM</name>
<gene>
    <name evidence="1" type="ORF">PU634_04970</name>
</gene>
<proteinExistence type="predicted"/>
<organism evidence="1 2">
    <name type="scientific">Oceanimonas pelagia</name>
    <dbReference type="NCBI Taxonomy" id="3028314"/>
    <lineage>
        <taxon>Bacteria</taxon>
        <taxon>Pseudomonadati</taxon>
        <taxon>Pseudomonadota</taxon>
        <taxon>Gammaproteobacteria</taxon>
        <taxon>Aeromonadales</taxon>
        <taxon>Aeromonadaceae</taxon>
        <taxon>Oceanimonas</taxon>
    </lineage>
</organism>
<dbReference type="EMBL" id="CP118224">
    <property type="protein sequence ID" value="WMC11719.1"/>
    <property type="molecule type" value="Genomic_DNA"/>
</dbReference>